<keyword evidence="1" id="KW-0472">Membrane</keyword>
<dbReference type="Proteomes" id="UP000006727">
    <property type="component" value="Chromosome 7"/>
</dbReference>
<name>A0A2K1KD22_PHYPA</name>
<feature type="transmembrane region" description="Helical" evidence="1">
    <location>
        <begin position="470"/>
        <end position="488"/>
    </location>
</feature>
<sequence>MAVLTKSMLDSLITGDTTLMDIFGGKFGVAEKPQELEHTPSDTRKWIKELSALGNIVVDVESTVGPDAFVRIAPAIPTIADAMDCTASLNLLLSIRAIKNQATPALLKALQLVKNETLIDINGTATTQPVPQHVGVSTWPGRLTLTDHAFYFEATGVVSYDKPKKFDLSADLMHMAVMYKSSVTVDPVVLEFPELKGRSRRDYWLAIIREVVSIHQFIRTYQLEGGIAWLRATKETFHVLSPKPENLLTCSLGSEMPSGDLVLAELACSLRGTDRGEVQAGEESVQDKHQGDKIYAISAATVVNSFCSSTPKGSEKTQESPVPVGEILIGETSPLEKAIQQSRDNSKKVLLVQATIKEEKVEGIGTNAAVMKVLLSRQWLAACILITLSGLPYVLPLSLVMMAAYMAYVRRMRDGAPIKEILISSPPNQNTVEQLLALQQALTELEALIQSGNIFLLKTRALILSARPEATNHVIAILLALAVVVLIFPTRWLILIIFLNVFSSEMPVRIASSRRFMRRIGEWWYSIPVVPVQFLKPETDNGSK</sequence>
<dbReference type="PANTHER" id="PTHR31860:SF6">
    <property type="entry name" value="HEAT-INDUCIBLE TRANSCRIPTION REPRESSOR (DUF639)"/>
    <property type="match status" value="1"/>
</dbReference>
<organism evidence="2">
    <name type="scientific">Physcomitrium patens</name>
    <name type="common">Spreading-leaved earth moss</name>
    <name type="synonym">Physcomitrella patens</name>
    <dbReference type="NCBI Taxonomy" id="3218"/>
    <lineage>
        <taxon>Eukaryota</taxon>
        <taxon>Viridiplantae</taxon>
        <taxon>Streptophyta</taxon>
        <taxon>Embryophyta</taxon>
        <taxon>Bryophyta</taxon>
        <taxon>Bryophytina</taxon>
        <taxon>Bryopsida</taxon>
        <taxon>Funariidae</taxon>
        <taxon>Funariales</taxon>
        <taxon>Funariaceae</taxon>
        <taxon>Physcomitrium</taxon>
    </lineage>
</organism>
<reference evidence="2 4" key="1">
    <citation type="journal article" date="2008" name="Science">
        <title>The Physcomitrella genome reveals evolutionary insights into the conquest of land by plants.</title>
        <authorList>
            <person name="Rensing S."/>
            <person name="Lang D."/>
            <person name="Zimmer A."/>
            <person name="Terry A."/>
            <person name="Salamov A."/>
            <person name="Shapiro H."/>
            <person name="Nishiyama T."/>
            <person name="Perroud P.-F."/>
            <person name="Lindquist E."/>
            <person name="Kamisugi Y."/>
            <person name="Tanahashi T."/>
            <person name="Sakakibara K."/>
            <person name="Fujita T."/>
            <person name="Oishi K."/>
            <person name="Shin-I T."/>
            <person name="Kuroki Y."/>
            <person name="Toyoda A."/>
            <person name="Suzuki Y."/>
            <person name="Hashimoto A."/>
            <person name="Yamaguchi K."/>
            <person name="Sugano A."/>
            <person name="Kohara Y."/>
            <person name="Fujiyama A."/>
            <person name="Anterola A."/>
            <person name="Aoki S."/>
            <person name="Ashton N."/>
            <person name="Barbazuk W.B."/>
            <person name="Barker E."/>
            <person name="Bennetzen J."/>
            <person name="Bezanilla M."/>
            <person name="Blankenship R."/>
            <person name="Cho S.H."/>
            <person name="Dutcher S."/>
            <person name="Estelle M."/>
            <person name="Fawcett J.A."/>
            <person name="Gundlach H."/>
            <person name="Hanada K."/>
            <person name="Heyl A."/>
            <person name="Hicks K.A."/>
            <person name="Hugh J."/>
            <person name="Lohr M."/>
            <person name="Mayer K."/>
            <person name="Melkozernov A."/>
            <person name="Murata T."/>
            <person name="Nelson D."/>
            <person name="Pils B."/>
            <person name="Prigge M."/>
            <person name="Reiss B."/>
            <person name="Renner T."/>
            <person name="Rombauts S."/>
            <person name="Rushton P."/>
            <person name="Sanderfoot A."/>
            <person name="Schween G."/>
            <person name="Shiu S.-H."/>
            <person name="Stueber K."/>
            <person name="Theodoulou F.L."/>
            <person name="Tu H."/>
            <person name="Van de Peer Y."/>
            <person name="Verrier P.J."/>
            <person name="Waters E."/>
            <person name="Wood A."/>
            <person name="Yang L."/>
            <person name="Cove D."/>
            <person name="Cuming A."/>
            <person name="Hasebe M."/>
            <person name="Lucas S."/>
            <person name="Mishler D.B."/>
            <person name="Reski R."/>
            <person name="Grigoriev I."/>
            <person name="Quatrano R.S."/>
            <person name="Boore J.L."/>
        </authorList>
    </citation>
    <scope>NUCLEOTIDE SEQUENCE [LARGE SCALE GENOMIC DNA]</scope>
    <source>
        <strain evidence="3 4">cv. Gransden 2004</strain>
    </source>
</reference>
<feature type="transmembrane region" description="Helical" evidence="1">
    <location>
        <begin position="379"/>
        <end position="409"/>
    </location>
</feature>
<gene>
    <name evidence="2" type="ORF">PHYPA_010859</name>
</gene>
<dbReference type="InterPro" id="IPR006927">
    <property type="entry name" value="DUF639"/>
</dbReference>
<dbReference type="Pfam" id="PF04842">
    <property type="entry name" value="DUF639"/>
    <property type="match status" value="1"/>
</dbReference>
<dbReference type="AlphaFoldDB" id="A0A2K1KD22"/>
<keyword evidence="1" id="KW-1133">Transmembrane helix</keyword>
<evidence type="ECO:0000313" key="4">
    <source>
        <dbReference type="Proteomes" id="UP000006727"/>
    </source>
</evidence>
<reference evidence="2 4" key="2">
    <citation type="journal article" date="2018" name="Plant J.">
        <title>The Physcomitrella patens chromosome-scale assembly reveals moss genome structure and evolution.</title>
        <authorList>
            <person name="Lang D."/>
            <person name="Ullrich K.K."/>
            <person name="Murat F."/>
            <person name="Fuchs J."/>
            <person name="Jenkins J."/>
            <person name="Haas F.B."/>
            <person name="Piednoel M."/>
            <person name="Gundlach H."/>
            <person name="Van Bel M."/>
            <person name="Meyberg R."/>
            <person name="Vives C."/>
            <person name="Morata J."/>
            <person name="Symeonidi A."/>
            <person name="Hiss M."/>
            <person name="Muchero W."/>
            <person name="Kamisugi Y."/>
            <person name="Saleh O."/>
            <person name="Blanc G."/>
            <person name="Decker E.L."/>
            <person name="van Gessel N."/>
            <person name="Grimwood J."/>
            <person name="Hayes R.D."/>
            <person name="Graham S.W."/>
            <person name="Gunter L.E."/>
            <person name="McDaniel S.F."/>
            <person name="Hoernstein S.N.W."/>
            <person name="Larsson A."/>
            <person name="Li F.W."/>
            <person name="Perroud P.F."/>
            <person name="Phillips J."/>
            <person name="Ranjan P."/>
            <person name="Rokshar D.S."/>
            <person name="Rothfels C.J."/>
            <person name="Schneider L."/>
            <person name="Shu S."/>
            <person name="Stevenson D.W."/>
            <person name="Thummler F."/>
            <person name="Tillich M."/>
            <person name="Villarreal Aguilar J.C."/>
            <person name="Widiez T."/>
            <person name="Wong G.K."/>
            <person name="Wymore A."/>
            <person name="Zhang Y."/>
            <person name="Zimmer A.D."/>
            <person name="Quatrano R.S."/>
            <person name="Mayer K.F.X."/>
            <person name="Goodstein D."/>
            <person name="Casacuberta J.M."/>
            <person name="Vandepoele K."/>
            <person name="Reski R."/>
            <person name="Cuming A.C."/>
            <person name="Tuskan G.A."/>
            <person name="Maumus F."/>
            <person name="Salse J."/>
            <person name="Schmutz J."/>
            <person name="Rensing S.A."/>
        </authorList>
    </citation>
    <scope>NUCLEOTIDE SEQUENCE [LARGE SCALE GENOMIC DNA]</scope>
    <source>
        <strain evidence="3 4">cv. Gransden 2004</strain>
    </source>
</reference>
<dbReference type="InParanoid" id="A0A2K1KD22"/>
<dbReference type="Gramene" id="Pp3c7_25470V3.2">
    <property type="protein sequence ID" value="Pp3c7_25470V3.2"/>
    <property type="gene ID" value="Pp3c7_25470"/>
</dbReference>
<dbReference type="PANTHER" id="PTHR31860">
    <property type="entry name" value="HEAT-INDUCIBLE TRANSCRIPTION REPRESSOR (DUF639)-RELATED"/>
    <property type="match status" value="1"/>
</dbReference>
<accession>A0A2K1KD22</accession>
<dbReference type="EnsemblPlants" id="Pp3c7_25470V3.1">
    <property type="protein sequence ID" value="Pp3c7_25470V3.1"/>
    <property type="gene ID" value="Pp3c7_25470"/>
</dbReference>
<keyword evidence="4" id="KW-1185">Reference proteome</keyword>
<dbReference type="EMBL" id="ABEU02000007">
    <property type="protein sequence ID" value="PNR51671.1"/>
    <property type="molecule type" value="Genomic_DNA"/>
</dbReference>
<evidence type="ECO:0000256" key="1">
    <source>
        <dbReference type="SAM" id="Phobius"/>
    </source>
</evidence>
<dbReference type="Gramene" id="Pp3c7_25470V3.1">
    <property type="protein sequence ID" value="Pp3c7_25470V3.1"/>
    <property type="gene ID" value="Pp3c7_25470"/>
</dbReference>
<proteinExistence type="predicted"/>
<evidence type="ECO:0000313" key="3">
    <source>
        <dbReference type="EnsemblPlants" id="Pp3c7_25470V3.1"/>
    </source>
</evidence>
<keyword evidence="1" id="KW-0812">Transmembrane</keyword>
<dbReference type="EnsemblPlants" id="Pp3c7_25470V3.2">
    <property type="protein sequence ID" value="Pp3c7_25470V3.2"/>
    <property type="gene ID" value="Pp3c7_25470"/>
</dbReference>
<protein>
    <submittedName>
        <fullName evidence="2 3">Uncharacterized protein</fullName>
    </submittedName>
</protein>
<evidence type="ECO:0000313" key="2">
    <source>
        <dbReference type="EMBL" id="PNR51671.1"/>
    </source>
</evidence>
<reference evidence="3" key="3">
    <citation type="submission" date="2020-12" db="UniProtKB">
        <authorList>
            <consortium name="EnsemblPlants"/>
        </authorList>
    </citation>
    <scope>IDENTIFICATION</scope>
</reference>